<dbReference type="Pfam" id="PF00676">
    <property type="entry name" value="E1_dh"/>
    <property type="match status" value="1"/>
</dbReference>
<dbReference type="PANTHER" id="PTHR43380:SF1">
    <property type="entry name" value="2-OXOISOVALERATE DEHYDROGENASE SUBUNIT ALPHA, MITOCHONDRIAL"/>
    <property type="match status" value="1"/>
</dbReference>
<evidence type="ECO:0000256" key="4">
    <source>
        <dbReference type="ARBA" id="ARBA00022723"/>
    </source>
</evidence>
<evidence type="ECO:0000259" key="10">
    <source>
        <dbReference type="Pfam" id="PF00676"/>
    </source>
</evidence>
<feature type="domain" description="Dehydrogenase E1 component" evidence="10">
    <location>
        <begin position="82"/>
        <end position="366"/>
    </location>
</feature>
<proteinExistence type="inferred from homology"/>
<evidence type="ECO:0000256" key="3">
    <source>
        <dbReference type="ARBA" id="ARBA00008646"/>
    </source>
</evidence>
<evidence type="ECO:0000256" key="8">
    <source>
        <dbReference type="ARBA" id="ARBA00023128"/>
    </source>
</evidence>
<comment type="caution">
    <text evidence="11">The sequence shown here is derived from an EMBL/GenBank/DDBJ whole genome shotgun (WGS) entry which is preliminary data.</text>
</comment>
<evidence type="ECO:0000313" key="11">
    <source>
        <dbReference type="EMBL" id="CAB3382262.1"/>
    </source>
</evidence>
<dbReference type="AlphaFoldDB" id="A0A8S1DMI5"/>
<dbReference type="SUPFAM" id="SSF52518">
    <property type="entry name" value="Thiamin diphosphate-binding fold (THDP-binding)"/>
    <property type="match status" value="1"/>
</dbReference>
<dbReference type="OrthoDB" id="3845at2759"/>
<dbReference type="EC" id="1.2.4.4" evidence="9"/>
<dbReference type="GO" id="GO:0009083">
    <property type="term" value="P:branched-chain amino acid catabolic process"/>
    <property type="evidence" value="ECO:0007669"/>
    <property type="project" value="TreeGrafter"/>
</dbReference>
<dbReference type="GO" id="GO:0003863">
    <property type="term" value="F:branched-chain 2-oxo acid dehydrogenase activity"/>
    <property type="evidence" value="ECO:0007669"/>
    <property type="project" value="UniProtKB-EC"/>
</dbReference>
<dbReference type="GO" id="GO:0005759">
    <property type="term" value="C:mitochondrial matrix"/>
    <property type="evidence" value="ECO:0007669"/>
    <property type="project" value="UniProtKB-SubCell"/>
</dbReference>
<comment type="catalytic activity">
    <reaction evidence="9">
        <text>N(6)-[(R)-lipoyl]-L-lysyl-[protein] + 3-methyl-2-oxobutanoate + H(+) = N(6)-[(R)-S(8)-2-methylpropanoyldihydrolipoyl]-L-lysyl-[protein] + CO2</text>
        <dbReference type="Rhea" id="RHEA:13457"/>
        <dbReference type="Rhea" id="RHEA-COMP:10474"/>
        <dbReference type="Rhea" id="RHEA-COMP:10497"/>
        <dbReference type="ChEBI" id="CHEBI:11851"/>
        <dbReference type="ChEBI" id="CHEBI:15378"/>
        <dbReference type="ChEBI" id="CHEBI:16526"/>
        <dbReference type="ChEBI" id="CHEBI:83099"/>
        <dbReference type="ChEBI" id="CHEBI:83142"/>
        <dbReference type="EC" id="1.2.4.4"/>
    </reaction>
</comment>
<protein>
    <recommendedName>
        <fullName evidence="9">2-oxoisovalerate dehydrogenase subunit alpha</fullName>
        <ecNumber evidence="9">1.2.4.4</ecNumber>
    </recommendedName>
    <alternativeName>
        <fullName evidence="9">Branched-chain alpha-keto acid dehydrogenase E1 component alpha chain</fullName>
    </alternativeName>
</protein>
<evidence type="ECO:0000313" key="12">
    <source>
        <dbReference type="Proteomes" id="UP000494165"/>
    </source>
</evidence>
<evidence type="ECO:0000256" key="6">
    <source>
        <dbReference type="ARBA" id="ARBA00022958"/>
    </source>
</evidence>
<keyword evidence="8" id="KW-0496">Mitochondrion</keyword>
<keyword evidence="6" id="KW-0630">Potassium</keyword>
<reference evidence="11 12" key="1">
    <citation type="submission" date="2020-04" db="EMBL/GenBank/DDBJ databases">
        <authorList>
            <person name="Alioto T."/>
            <person name="Alioto T."/>
            <person name="Gomez Garrido J."/>
        </authorList>
    </citation>
    <scope>NUCLEOTIDE SEQUENCE [LARGE SCALE GENOMIC DNA]</scope>
</reference>
<sequence>MAAFYSKALNLNAFRAVQSHLRLFCDAPKFPGAKTTWTQTLKISEAKPEDNLPVYRVLDKQGVVIDSSHEPKLSSEVLRKMYKSMTLLNQMDNILYESQRQGRISFYMTNYGEEAAQIGSIAALNNDDLVFAQYREAGVLVYRGASIDFFMNQCYGNNLDVGRGKQMPVHYGNKDLHFVTLSSPLTTQLPQASGAAYAFKRAKNGKVVITYFGDGAASEGDFHAALNFAATLECPVIFFCRNNGYAISTPTNEQYRGDGIASRAPGYGMGAIRCDGNDLLAVYNTVKLARKYCSENNKPIIVEAMTYRVGHHSTSDDSTAYRPKEEISMWSTESPVGKFRRYLETKGLWSEEEEKSWAKDVRKQVQTS</sequence>
<accession>A0A8S1DMI5</accession>
<comment type="subcellular location">
    <subcellularLocation>
        <location evidence="2">Mitochondrion matrix</location>
    </subcellularLocation>
</comment>
<dbReference type="Gene3D" id="3.40.50.970">
    <property type="match status" value="1"/>
</dbReference>
<keyword evidence="9" id="KW-0786">Thiamine pyrophosphate</keyword>
<keyword evidence="5" id="KW-0809">Transit peptide</keyword>
<dbReference type="PANTHER" id="PTHR43380">
    <property type="entry name" value="2-OXOISOVALERATE DEHYDROGENASE SUBUNIT ALPHA, MITOCHONDRIAL"/>
    <property type="match status" value="1"/>
</dbReference>
<keyword evidence="4" id="KW-0479">Metal-binding</keyword>
<dbReference type="InterPro" id="IPR029061">
    <property type="entry name" value="THDP-binding"/>
</dbReference>
<keyword evidence="12" id="KW-1185">Reference proteome</keyword>
<dbReference type="CDD" id="cd02000">
    <property type="entry name" value="TPP_E1_PDC_ADC_BCADC"/>
    <property type="match status" value="1"/>
</dbReference>
<comment type="function">
    <text evidence="9">The branched-chain alpha-keto dehydrogenase complex catalyzes the overall conversion of alpha-keto acids to acyl-CoA and CO(2). It contains multiple copies of three enzymatic components: branched-chain alpha-keto acid decarboxylase (E1), lipoamide acyltransferase (E2) and lipoamide dehydrogenase (E3).</text>
</comment>
<name>A0A8S1DMI5_9INSE</name>
<evidence type="ECO:0000256" key="5">
    <source>
        <dbReference type="ARBA" id="ARBA00022946"/>
    </source>
</evidence>
<comment type="cofactor">
    <cofactor evidence="1 9">
        <name>thiamine diphosphate</name>
        <dbReference type="ChEBI" id="CHEBI:58937"/>
    </cofactor>
</comment>
<dbReference type="Proteomes" id="UP000494165">
    <property type="component" value="Unassembled WGS sequence"/>
</dbReference>
<dbReference type="InterPro" id="IPR050771">
    <property type="entry name" value="Alpha-ketoacid_DH_E1_comp"/>
</dbReference>
<dbReference type="GO" id="GO:0046872">
    <property type="term" value="F:metal ion binding"/>
    <property type="evidence" value="ECO:0007669"/>
    <property type="project" value="UniProtKB-KW"/>
</dbReference>
<evidence type="ECO:0000256" key="1">
    <source>
        <dbReference type="ARBA" id="ARBA00001964"/>
    </source>
</evidence>
<evidence type="ECO:0000256" key="9">
    <source>
        <dbReference type="RuleBase" id="RU365014"/>
    </source>
</evidence>
<gene>
    <name evidence="11" type="ORF">CLODIP_2_CD07024</name>
</gene>
<keyword evidence="7 9" id="KW-0560">Oxidoreductase</keyword>
<evidence type="ECO:0000256" key="2">
    <source>
        <dbReference type="ARBA" id="ARBA00004305"/>
    </source>
</evidence>
<dbReference type="InterPro" id="IPR001017">
    <property type="entry name" value="DH_E1"/>
</dbReference>
<dbReference type="FunFam" id="3.40.50.970:FF:000015">
    <property type="entry name" value="2-oxoisovalerate dehydrogenase subunit alpha"/>
    <property type="match status" value="1"/>
</dbReference>
<organism evidence="11 12">
    <name type="scientific">Cloeon dipterum</name>
    <dbReference type="NCBI Taxonomy" id="197152"/>
    <lineage>
        <taxon>Eukaryota</taxon>
        <taxon>Metazoa</taxon>
        <taxon>Ecdysozoa</taxon>
        <taxon>Arthropoda</taxon>
        <taxon>Hexapoda</taxon>
        <taxon>Insecta</taxon>
        <taxon>Pterygota</taxon>
        <taxon>Palaeoptera</taxon>
        <taxon>Ephemeroptera</taxon>
        <taxon>Pisciforma</taxon>
        <taxon>Baetidae</taxon>
        <taxon>Cloeon</taxon>
    </lineage>
</organism>
<dbReference type="EMBL" id="CADEPI010000263">
    <property type="protein sequence ID" value="CAB3382262.1"/>
    <property type="molecule type" value="Genomic_DNA"/>
</dbReference>
<comment type="similarity">
    <text evidence="3 9">Belongs to the BCKDHA family.</text>
</comment>
<evidence type="ECO:0000256" key="7">
    <source>
        <dbReference type="ARBA" id="ARBA00023002"/>
    </source>
</evidence>